<proteinExistence type="predicted"/>
<dbReference type="PANTHER" id="PTHR37691">
    <property type="entry name" value="BLR3518 PROTEIN"/>
    <property type="match status" value="1"/>
</dbReference>
<dbReference type="InterPro" id="IPR003787">
    <property type="entry name" value="Sulphur_relay_DsrE/F-like"/>
</dbReference>
<dbReference type="Gene3D" id="3.40.1260.10">
    <property type="entry name" value="DsrEFH-like"/>
    <property type="match status" value="1"/>
</dbReference>
<dbReference type="EMBL" id="WKJQ01000001">
    <property type="protein sequence ID" value="MRW95007.1"/>
    <property type="molecule type" value="Genomic_DNA"/>
</dbReference>
<dbReference type="Proteomes" id="UP000443423">
    <property type="component" value="Unassembled WGS sequence"/>
</dbReference>
<gene>
    <name evidence="1" type="ORF">GJR99_00260</name>
</gene>
<dbReference type="AlphaFoldDB" id="A0A6A8G2M4"/>
<evidence type="ECO:0000313" key="1">
    <source>
        <dbReference type="EMBL" id="MRW95007.1"/>
    </source>
</evidence>
<dbReference type="RefSeq" id="WP_151108687.1">
    <property type="nucleotide sequence ID" value="NZ_WKJQ01000001.1"/>
</dbReference>
<name>A0A6A8G2M4_9EURY</name>
<comment type="caution">
    <text evidence="1">The sequence shown here is derived from an EMBL/GenBank/DDBJ whole genome shotgun (WGS) entry which is preliminary data.</text>
</comment>
<dbReference type="SUPFAM" id="SSF75169">
    <property type="entry name" value="DsrEFH-like"/>
    <property type="match status" value="1"/>
</dbReference>
<protein>
    <submittedName>
        <fullName evidence="1">Uncharacterized protein</fullName>
    </submittedName>
</protein>
<keyword evidence="2" id="KW-1185">Reference proteome</keyword>
<dbReference type="PANTHER" id="PTHR37691:SF1">
    <property type="entry name" value="BLR3518 PROTEIN"/>
    <property type="match status" value="1"/>
</dbReference>
<evidence type="ECO:0000313" key="2">
    <source>
        <dbReference type="Proteomes" id="UP000443423"/>
    </source>
</evidence>
<reference evidence="1 2" key="1">
    <citation type="submission" date="2019-11" db="EMBL/GenBank/DDBJ databases">
        <title>Whole genome sequence of Haloferax sp. MBLA0078.</title>
        <authorList>
            <person name="Seo M.-J."/>
            <person name="Cho E.-S."/>
        </authorList>
    </citation>
    <scope>NUCLEOTIDE SEQUENCE [LARGE SCALE GENOMIC DNA]</scope>
    <source>
        <strain evidence="1 2">MBLA0078</strain>
    </source>
</reference>
<accession>A0A6A8G2M4</accession>
<organism evidence="1 2">
    <name type="scientific">Haloferax marinum</name>
    <dbReference type="NCBI Taxonomy" id="2666143"/>
    <lineage>
        <taxon>Archaea</taxon>
        <taxon>Methanobacteriati</taxon>
        <taxon>Methanobacteriota</taxon>
        <taxon>Stenosarchaea group</taxon>
        <taxon>Halobacteria</taxon>
        <taxon>Halobacteriales</taxon>
        <taxon>Haloferacaceae</taxon>
        <taxon>Haloferax</taxon>
    </lineage>
</organism>
<dbReference type="Pfam" id="PF02635">
    <property type="entry name" value="DsrE"/>
    <property type="match status" value="1"/>
</dbReference>
<dbReference type="InterPro" id="IPR027396">
    <property type="entry name" value="DsrEFH-like"/>
</dbReference>
<sequence length="113" mass="12002">MNVVFHVSSGTLAEVRHATNNVRNLLGDETTETETVTLLANGDSVYFFTADSPIADSVESLVEVGVRVRVCRNSITGRDIDAGELVEGIELVPSGVGEVVKRQAAGDAYVKVP</sequence>
<dbReference type="OrthoDB" id="57062at2157"/>